<evidence type="ECO:0000313" key="6">
    <source>
        <dbReference type="EMBL" id="KAF8412054.1"/>
    </source>
</evidence>
<dbReference type="GO" id="GO:0006520">
    <property type="term" value="P:amino acid metabolic process"/>
    <property type="evidence" value="ECO:0007669"/>
    <property type="project" value="InterPro"/>
</dbReference>
<dbReference type="GO" id="GO:0030170">
    <property type="term" value="F:pyridoxal phosphate binding"/>
    <property type="evidence" value="ECO:0007669"/>
    <property type="project" value="InterPro"/>
</dbReference>
<name>A0A835DTC6_TETSI</name>
<dbReference type="InterPro" id="IPR010977">
    <property type="entry name" value="Aromatic_deC"/>
</dbReference>
<keyword evidence="3 5" id="KW-0663">Pyridoxal phosphate</keyword>
<accession>A0A835DTC6</accession>
<dbReference type="AlphaFoldDB" id="A0A835DTC6"/>
<dbReference type="GO" id="GO:0005737">
    <property type="term" value="C:cytoplasm"/>
    <property type="evidence" value="ECO:0007669"/>
    <property type="project" value="TreeGrafter"/>
</dbReference>
<reference evidence="6 7" key="1">
    <citation type="submission" date="2020-04" db="EMBL/GenBank/DDBJ databases">
        <title>Plant Genome Project.</title>
        <authorList>
            <person name="Zhang R.-G."/>
        </authorList>
    </citation>
    <scope>NUCLEOTIDE SEQUENCE [LARGE SCALE GENOMIC DNA]</scope>
    <source>
        <strain evidence="6">YNK0</strain>
        <tissue evidence="6">Leaf</tissue>
    </source>
</reference>
<sequence length="122" mass="13471">MLCTTFNSVGFNWLASPTAAELEMIVMDWMAKMFKLPKSFMFSGTSGGVMQGTTSKVILCMLIAARDRALESLRGQENIGKIVVYGTDETHSTYTKACKLASILPCNIRSIPIPLWVDNPLF</sequence>
<evidence type="ECO:0000256" key="2">
    <source>
        <dbReference type="ARBA" id="ARBA00022793"/>
    </source>
</evidence>
<dbReference type="PRINTS" id="PR00800">
    <property type="entry name" value="YHDCRBOXLASE"/>
</dbReference>
<dbReference type="PANTHER" id="PTHR11999">
    <property type="entry name" value="GROUP II PYRIDOXAL-5-PHOSPHATE DECARBOXYLASE"/>
    <property type="match status" value="1"/>
</dbReference>
<keyword evidence="4 5" id="KW-0456">Lyase</keyword>
<dbReference type="Proteomes" id="UP000655225">
    <property type="component" value="Unassembled WGS sequence"/>
</dbReference>
<comment type="similarity">
    <text evidence="5">Belongs to the group II decarboxylase family.</text>
</comment>
<dbReference type="GO" id="GO:0019752">
    <property type="term" value="P:carboxylic acid metabolic process"/>
    <property type="evidence" value="ECO:0007669"/>
    <property type="project" value="InterPro"/>
</dbReference>
<organism evidence="6 7">
    <name type="scientific">Tetracentron sinense</name>
    <name type="common">Spur-leaf</name>
    <dbReference type="NCBI Taxonomy" id="13715"/>
    <lineage>
        <taxon>Eukaryota</taxon>
        <taxon>Viridiplantae</taxon>
        <taxon>Streptophyta</taxon>
        <taxon>Embryophyta</taxon>
        <taxon>Tracheophyta</taxon>
        <taxon>Spermatophyta</taxon>
        <taxon>Magnoliopsida</taxon>
        <taxon>Trochodendrales</taxon>
        <taxon>Trochodendraceae</taxon>
        <taxon>Tetracentron</taxon>
    </lineage>
</organism>
<evidence type="ECO:0000313" key="7">
    <source>
        <dbReference type="Proteomes" id="UP000655225"/>
    </source>
</evidence>
<evidence type="ECO:0000256" key="3">
    <source>
        <dbReference type="ARBA" id="ARBA00022898"/>
    </source>
</evidence>
<dbReference type="OMA" id="RINCVGF"/>
<dbReference type="InterPro" id="IPR002129">
    <property type="entry name" value="PyrdxlP-dep_de-COase"/>
</dbReference>
<dbReference type="PANTHER" id="PTHR11999:SF157">
    <property type="entry name" value="TRYPTOPHAN DECARBOXYLASE 1"/>
    <property type="match status" value="1"/>
</dbReference>
<proteinExistence type="inferred from homology"/>
<evidence type="ECO:0000256" key="1">
    <source>
        <dbReference type="ARBA" id="ARBA00001933"/>
    </source>
</evidence>
<gene>
    <name evidence="6" type="ORF">HHK36_000007</name>
</gene>
<dbReference type="InterPro" id="IPR015421">
    <property type="entry name" value="PyrdxlP-dep_Trfase_major"/>
</dbReference>
<keyword evidence="2" id="KW-0210">Decarboxylase</keyword>
<dbReference type="Pfam" id="PF00282">
    <property type="entry name" value="Pyridoxal_deC"/>
    <property type="match status" value="1"/>
</dbReference>
<evidence type="ECO:0000256" key="4">
    <source>
        <dbReference type="ARBA" id="ARBA00023239"/>
    </source>
</evidence>
<evidence type="ECO:0000256" key="5">
    <source>
        <dbReference type="RuleBase" id="RU000382"/>
    </source>
</evidence>
<dbReference type="OrthoDB" id="1295045at2759"/>
<dbReference type="GO" id="GO:0016831">
    <property type="term" value="F:carboxy-lyase activity"/>
    <property type="evidence" value="ECO:0007669"/>
    <property type="project" value="UniProtKB-KW"/>
</dbReference>
<dbReference type="SUPFAM" id="SSF53383">
    <property type="entry name" value="PLP-dependent transferases"/>
    <property type="match status" value="1"/>
</dbReference>
<dbReference type="InterPro" id="IPR015424">
    <property type="entry name" value="PyrdxlP-dep_Trfase"/>
</dbReference>
<dbReference type="Gene3D" id="3.40.640.10">
    <property type="entry name" value="Type I PLP-dependent aspartate aminotransferase-like (Major domain)"/>
    <property type="match status" value="1"/>
</dbReference>
<dbReference type="EMBL" id="JABCRI010000001">
    <property type="protein sequence ID" value="KAF8412054.1"/>
    <property type="molecule type" value="Genomic_DNA"/>
</dbReference>
<keyword evidence="7" id="KW-1185">Reference proteome</keyword>
<comment type="cofactor">
    <cofactor evidence="1 5">
        <name>pyridoxal 5'-phosphate</name>
        <dbReference type="ChEBI" id="CHEBI:597326"/>
    </cofactor>
</comment>
<comment type="caution">
    <text evidence="6">The sequence shown here is derived from an EMBL/GenBank/DDBJ whole genome shotgun (WGS) entry which is preliminary data.</text>
</comment>
<protein>
    <submittedName>
        <fullName evidence="6">Uncharacterized protein</fullName>
    </submittedName>
</protein>